<dbReference type="PROSITE" id="PS51168">
    <property type="entry name" value="CHORISMATE_MUT_2"/>
    <property type="match status" value="1"/>
</dbReference>
<gene>
    <name evidence="3" type="ORF">ACFO60_18845</name>
</gene>
<evidence type="ECO:0000313" key="4">
    <source>
        <dbReference type="Proteomes" id="UP001596004"/>
    </source>
</evidence>
<dbReference type="Gene3D" id="1.20.59.10">
    <property type="entry name" value="Chorismate mutase"/>
    <property type="match status" value="1"/>
</dbReference>
<feature type="region of interest" description="Disordered" evidence="1">
    <location>
        <begin position="304"/>
        <end position="394"/>
    </location>
</feature>
<dbReference type="SUPFAM" id="SSF48600">
    <property type="entry name" value="Chorismate mutase II"/>
    <property type="match status" value="1"/>
</dbReference>
<feature type="compositionally biased region" description="Low complexity" evidence="1">
    <location>
        <begin position="383"/>
        <end position="394"/>
    </location>
</feature>
<proteinExistence type="predicted"/>
<dbReference type="InterPro" id="IPR036979">
    <property type="entry name" value="CM_dom_sf"/>
</dbReference>
<dbReference type="InterPro" id="IPR036263">
    <property type="entry name" value="Chorismate_II_sf"/>
</dbReference>
<dbReference type="GO" id="GO:0004106">
    <property type="term" value="F:chorismate mutase activity"/>
    <property type="evidence" value="ECO:0007669"/>
    <property type="project" value="UniProtKB-EC"/>
</dbReference>
<dbReference type="InterPro" id="IPR013785">
    <property type="entry name" value="Aldolase_TIM"/>
</dbReference>
<feature type="domain" description="Chorismate mutase" evidence="2">
    <location>
        <begin position="216"/>
        <end position="305"/>
    </location>
</feature>
<dbReference type="SMART" id="SM00830">
    <property type="entry name" value="CM_2"/>
    <property type="match status" value="1"/>
</dbReference>
<dbReference type="Gene3D" id="3.20.20.70">
    <property type="entry name" value="Aldolase class I"/>
    <property type="match status" value="1"/>
</dbReference>
<dbReference type="RefSeq" id="WP_380841742.1">
    <property type="nucleotide sequence ID" value="NZ_JBHSFP010000012.1"/>
</dbReference>
<protein>
    <submittedName>
        <fullName evidence="3">Chorismate mutase</fullName>
        <ecNumber evidence="3">5.4.99.5</ecNumber>
    </submittedName>
</protein>
<reference evidence="4" key="1">
    <citation type="journal article" date="2019" name="Int. J. Syst. Evol. Microbiol.">
        <title>The Global Catalogue of Microorganisms (GCM) 10K type strain sequencing project: providing services to taxonomists for standard genome sequencing and annotation.</title>
        <authorList>
            <consortium name="The Broad Institute Genomics Platform"/>
            <consortium name="The Broad Institute Genome Sequencing Center for Infectious Disease"/>
            <person name="Wu L."/>
            <person name="Ma J."/>
        </authorList>
    </citation>
    <scope>NUCLEOTIDE SEQUENCE [LARGE SCALE GENOMIC DNA]</scope>
    <source>
        <strain evidence="4">CGMCC 4.7132</strain>
    </source>
</reference>
<dbReference type="InterPro" id="IPR002701">
    <property type="entry name" value="CM_II_prokaryot"/>
</dbReference>
<evidence type="ECO:0000259" key="2">
    <source>
        <dbReference type="PROSITE" id="PS51168"/>
    </source>
</evidence>
<evidence type="ECO:0000256" key="1">
    <source>
        <dbReference type="SAM" id="MobiDB-lite"/>
    </source>
</evidence>
<feature type="compositionally biased region" description="Basic and acidic residues" evidence="1">
    <location>
        <begin position="335"/>
        <end position="361"/>
    </location>
</feature>
<dbReference type="SUPFAM" id="SSF51569">
    <property type="entry name" value="Aldolase"/>
    <property type="match status" value="1"/>
</dbReference>
<dbReference type="EMBL" id="JBHSFP010000012">
    <property type="protein sequence ID" value="MFC4532838.1"/>
    <property type="molecule type" value="Genomic_DNA"/>
</dbReference>
<organism evidence="3 4">
    <name type="scientific">Sphaerisporangium dianthi</name>
    <dbReference type="NCBI Taxonomy" id="1436120"/>
    <lineage>
        <taxon>Bacteria</taxon>
        <taxon>Bacillati</taxon>
        <taxon>Actinomycetota</taxon>
        <taxon>Actinomycetes</taxon>
        <taxon>Streptosporangiales</taxon>
        <taxon>Streptosporangiaceae</taxon>
        <taxon>Sphaerisporangium</taxon>
    </lineage>
</organism>
<evidence type="ECO:0000313" key="3">
    <source>
        <dbReference type="EMBL" id="MFC4532838.1"/>
    </source>
</evidence>
<keyword evidence="3" id="KW-0413">Isomerase</keyword>
<dbReference type="EC" id="5.4.99.5" evidence="3"/>
<dbReference type="Proteomes" id="UP001596004">
    <property type="component" value="Unassembled WGS sequence"/>
</dbReference>
<dbReference type="Pfam" id="PF01817">
    <property type="entry name" value="CM_2"/>
    <property type="match status" value="1"/>
</dbReference>
<accession>A0ABV9CKJ9</accession>
<comment type="caution">
    <text evidence="3">The sequence shown here is derived from an EMBL/GenBank/DDBJ whole genome shotgun (WGS) entry which is preliminary data.</text>
</comment>
<name>A0ABV9CKJ9_9ACTN</name>
<keyword evidence="4" id="KW-1185">Reference proteome</keyword>
<sequence length="394" mass="39133">MSSTGRPGAQAVQIGSLAVGAGPVVVLGGAPACRQGADGRWLRPRAGRAAEELAAARSGWDGPLLAEPASPGDAPAVAAHADGVVLAASAWSGAPALARAACALALPVVVTRGAGTSLDEWLTAAARCADEGARGVVLCEDGGAPGGGLAVDLGAARAARALSGRPVLAAPGDGAELAAAVVAAGADGLWLGAEAGEEAVAAAREAVTVVGALVRDEHPATLTAAREAIDRVDAALAVLLERRAGLAGTVQRLKPVGGFAGRDMERERRLVAAMARRAPLLGEERLAPVMNAVIEAGLHLAEQTRAAARRAHESGPRATDPDETQGTGSVGTRKAGRDDTRATGGGDTREAGGGDTRENGAERSPGGTEGGPHQGDLRRRAAVDAFAADGPDHD</sequence>